<dbReference type="SUPFAM" id="SSF52283">
    <property type="entry name" value="Formate/glycerate dehydrogenase catalytic domain-like"/>
    <property type="match status" value="1"/>
</dbReference>
<dbReference type="GO" id="GO:0030267">
    <property type="term" value="F:glyoxylate reductase (NADPH) activity"/>
    <property type="evidence" value="ECO:0007669"/>
    <property type="project" value="TreeGrafter"/>
</dbReference>
<evidence type="ECO:0000256" key="3">
    <source>
        <dbReference type="RuleBase" id="RU003719"/>
    </source>
</evidence>
<evidence type="ECO:0000256" key="1">
    <source>
        <dbReference type="ARBA" id="ARBA00005854"/>
    </source>
</evidence>
<feature type="domain" description="D-isomer specific 2-hydroxyacid dehydrogenase catalytic" evidence="4">
    <location>
        <begin position="21"/>
        <end position="305"/>
    </location>
</feature>
<dbReference type="RefSeq" id="WP_147164185.1">
    <property type="nucleotide sequence ID" value="NZ_BJZO01000064.1"/>
</dbReference>
<dbReference type="PANTHER" id="PTHR10996">
    <property type="entry name" value="2-HYDROXYACID DEHYDROGENASE-RELATED"/>
    <property type="match status" value="1"/>
</dbReference>
<dbReference type="OrthoDB" id="9787219at2"/>
<comment type="caution">
    <text evidence="6">The sequence shown here is derived from an EMBL/GenBank/DDBJ whole genome shotgun (WGS) entry which is preliminary data.</text>
</comment>
<evidence type="ECO:0000313" key="6">
    <source>
        <dbReference type="EMBL" id="GEO82169.1"/>
    </source>
</evidence>
<gene>
    <name evidence="6" type="ORF">ROR02_23000</name>
</gene>
<feature type="domain" description="D-isomer specific 2-hydroxyacid dehydrogenase NAD-binding" evidence="5">
    <location>
        <begin position="113"/>
        <end position="281"/>
    </location>
</feature>
<evidence type="ECO:0000313" key="7">
    <source>
        <dbReference type="Proteomes" id="UP000321567"/>
    </source>
</evidence>
<sequence>MQIAITTSSFDVDHNPVLARLRAAGFGIVTNPTKRRLSEQEVGELLANPGVVGMIAGVEPLTQAVLRQATGLKVLSRCGTGLDNVDLGTAATRGILVRNTPDAPAAAVAELAMALMLAVLRRVAEADRAMRAGTWKSLQGGLLGARTVGVIGLGRIGRRVAGLCQAFGARVVAHDPMMAGGAVPTVPLVSLETLLRQSDVVTLHCAASEGGPVLDAARLALLPAGAVVVNTARGALVDENALHAALEGGHLAGAGLDVFADEPYHGPLMNLQNVVLTAHMGSAALETRRQMELEAAANLERALKEAGLIPNAS</sequence>
<dbReference type="AlphaFoldDB" id="A0A512H9P0"/>
<name>A0A512H9P0_9PROT</name>
<evidence type="ECO:0000259" key="5">
    <source>
        <dbReference type="Pfam" id="PF02826"/>
    </source>
</evidence>
<comment type="similarity">
    <text evidence="1 3">Belongs to the D-isomer specific 2-hydroxyacid dehydrogenase family.</text>
</comment>
<dbReference type="InterPro" id="IPR050223">
    <property type="entry name" value="D-isomer_2-hydroxyacid_DH"/>
</dbReference>
<dbReference type="GO" id="GO:0016618">
    <property type="term" value="F:hydroxypyruvate reductase [NAD(P)H] activity"/>
    <property type="evidence" value="ECO:0007669"/>
    <property type="project" value="TreeGrafter"/>
</dbReference>
<keyword evidence="2 3" id="KW-0560">Oxidoreductase</keyword>
<dbReference type="EMBL" id="BJZO01000064">
    <property type="protein sequence ID" value="GEO82169.1"/>
    <property type="molecule type" value="Genomic_DNA"/>
</dbReference>
<dbReference type="Proteomes" id="UP000321567">
    <property type="component" value="Unassembled WGS sequence"/>
</dbReference>
<reference evidence="6 7" key="1">
    <citation type="submission" date="2019-07" db="EMBL/GenBank/DDBJ databases">
        <title>Whole genome shotgun sequence of Rhodospirillum oryzae NBRC 107573.</title>
        <authorList>
            <person name="Hosoyama A."/>
            <person name="Uohara A."/>
            <person name="Ohji S."/>
            <person name="Ichikawa N."/>
        </authorList>
    </citation>
    <scope>NUCLEOTIDE SEQUENCE [LARGE SCALE GENOMIC DNA]</scope>
    <source>
        <strain evidence="6 7">NBRC 107573</strain>
    </source>
</reference>
<dbReference type="Pfam" id="PF00389">
    <property type="entry name" value="2-Hacid_dh"/>
    <property type="match status" value="1"/>
</dbReference>
<dbReference type="GO" id="GO:0005829">
    <property type="term" value="C:cytosol"/>
    <property type="evidence" value="ECO:0007669"/>
    <property type="project" value="TreeGrafter"/>
</dbReference>
<dbReference type="InterPro" id="IPR006140">
    <property type="entry name" value="D-isomer_DH_NAD-bd"/>
</dbReference>
<dbReference type="InterPro" id="IPR036291">
    <property type="entry name" value="NAD(P)-bd_dom_sf"/>
</dbReference>
<dbReference type="InterPro" id="IPR006139">
    <property type="entry name" value="D-isomer_2_OHA_DH_cat_dom"/>
</dbReference>
<protein>
    <submittedName>
        <fullName evidence="6">2-hydroxyacid dehydrogenase</fullName>
    </submittedName>
</protein>
<proteinExistence type="inferred from homology"/>
<dbReference type="InterPro" id="IPR029753">
    <property type="entry name" value="D-isomer_DH_CS"/>
</dbReference>
<dbReference type="PROSITE" id="PS00065">
    <property type="entry name" value="D_2_HYDROXYACID_DH_1"/>
    <property type="match status" value="1"/>
</dbReference>
<dbReference type="Pfam" id="PF02826">
    <property type="entry name" value="2-Hacid_dh_C"/>
    <property type="match status" value="1"/>
</dbReference>
<dbReference type="Gene3D" id="3.40.50.720">
    <property type="entry name" value="NAD(P)-binding Rossmann-like Domain"/>
    <property type="match status" value="2"/>
</dbReference>
<dbReference type="InterPro" id="IPR029752">
    <property type="entry name" value="D-isomer_DH_CS1"/>
</dbReference>
<accession>A0A512H9P0</accession>
<dbReference type="PROSITE" id="PS00671">
    <property type="entry name" value="D_2_HYDROXYACID_DH_3"/>
    <property type="match status" value="1"/>
</dbReference>
<dbReference type="PANTHER" id="PTHR10996:SF283">
    <property type="entry name" value="GLYOXYLATE_HYDROXYPYRUVATE REDUCTASE B"/>
    <property type="match status" value="1"/>
</dbReference>
<organism evidence="6 7">
    <name type="scientific">Pararhodospirillum oryzae</name>
    <dbReference type="NCBI Taxonomy" id="478448"/>
    <lineage>
        <taxon>Bacteria</taxon>
        <taxon>Pseudomonadati</taxon>
        <taxon>Pseudomonadota</taxon>
        <taxon>Alphaproteobacteria</taxon>
        <taxon>Rhodospirillales</taxon>
        <taxon>Rhodospirillaceae</taxon>
        <taxon>Pararhodospirillum</taxon>
    </lineage>
</organism>
<evidence type="ECO:0000256" key="2">
    <source>
        <dbReference type="ARBA" id="ARBA00023002"/>
    </source>
</evidence>
<keyword evidence="7" id="KW-1185">Reference proteome</keyword>
<evidence type="ECO:0000259" key="4">
    <source>
        <dbReference type="Pfam" id="PF00389"/>
    </source>
</evidence>
<dbReference type="GO" id="GO:0051287">
    <property type="term" value="F:NAD binding"/>
    <property type="evidence" value="ECO:0007669"/>
    <property type="project" value="InterPro"/>
</dbReference>
<dbReference type="SUPFAM" id="SSF51735">
    <property type="entry name" value="NAD(P)-binding Rossmann-fold domains"/>
    <property type="match status" value="1"/>
</dbReference>